<proteinExistence type="inferred from homology"/>
<dbReference type="Proteomes" id="UP000729402">
    <property type="component" value="Unassembled WGS sequence"/>
</dbReference>
<feature type="compositionally biased region" description="Low complexity" evidence="5">
    <location>
        <begin position="211"/>
        <end position="220"/>
    </location>
</feature>
<comment type="function">
    <text evidence="4">Metallothioneins have a high content of cysteine residues that bind various heavy metals.</text>
</comment>
<dbReference type="EMBL" id="JAAALK010000284">
    <property type="protein sequence ID" value="KAG8066937.1"/>
    <property type="molecule type" value="Genomic_DNA"/>
</dbReference>
<evidence type="ECO:0000256" key="2">
    <source>
        <dbReference type="ARBA" id="ARBA00022723"/>
    </source>
</evidence>
<dbReference type="AlphaFoldDB" id="A0A8J5SLR7"/>
<dbReference type="PANTHER" id="PTHR33543">
    <property type="entry name" value="METALLOTHIONEIN-LIKE PROTEIN 2A"/>
    <property type="match status" value="1"/>
</dbReference>
<keyword evidence="2 4" id="KW-0479">Metal-binding</keyword>
<name>A0A8J5SLR7_ZIZPA</name>
<reference evidence="6" key="2">
    <citation type="submission" date="2021-02" db="EMBL/GenBank/DDBJ databases">
        <authorList>
            <person name="Kimball J.A."/>
            <person name="Haas M.W."/>
            <person name="Macchietto M."/>
            <person name="Kono T."/>
            <person name="Duquette J."/>
            <person name="Shao M."/>
        </authorList>
    </citation>
    <scope>NUCLEOTIDE SEQUENCE</scope>
    <source>
        <tissue evidence="6">Fresh leaf tissue</tissue>
    </source>
</reference>
<evidence type="ECO:0000256" key="3">
    <source>
        <dbReference type="ARBA" id="ARBA00022851"/>
    </source>
</evidence>
<dbReference type="GO" id="GO:0046872">
    <property type="term" value="F:metal ion binding"/>
    <property type="evidence" value="ECO:0007669"/>
    <property type="project" value="UniProtKB-UniRule"/>
</dbReference>
<comment type="similarity">
    <text evidence="1 4">Belongs to the metallothionein superfamily. Type 15 family.</text>
</comment>
<dbReference type="Pfam" id="PF01439">
    <property type="entry name" value="Metallothio_2"/>
    <property type="match status" value="1"/>
</dbReference>
<gene>
    <name evidence="6" type="ORF">GUJ93_ZPchr0005g14383</name>
</gene>
<evidence type="ECO:0000313" key="6">
    <source>
        <dbReference type="EMBL" id="KAG8066937.1"/>
    </source>
</evidence>
<dbReference type="PANTHER" id="PTHR33543:SF18">
    <property type="entry name" value="METALLOTHIONEIN-LIKE PROTEIN 2C"/>
    <property type="match status" value="1"/>
</dbReference>
<feature type="region of interest" description="Disordered" evidence="5">
    <location>
        <begin position="104"/>
        <end position="128"/>
    </location>
</feature>
<keyword evidence="3 4" id="KW-0480">Metal-thiolate cluster</keyword>
<dbReference type="InterPro" id="IPR000347">
    <property type="entry name" value="Metalthion_15p"/>
</dbReference>
<accession>A0A8J5SLR7</accession>
<protein>
    <recommendedName>
        <fullName evidence="4">Metallothionein-like protein</fullName>
    </recommendedName>
</protein>
<evidence type="ECO:0000313" key="7">
    <source>
        <dbReference type="Proteomes" id="UP000729402"/>
    </source>
</evidence>
<evidence type="ECO:0000256" key="4">
    <source>
        <dbReference type="RuleBase" id="RU369052"/>
    </source>
</evidence>
<feature type="region of interest" description="Disordered" evidence="5">
    <location>
        <begin position="154"/>
        <end position="227"/>
    </location>
</feature>
<keyword evidence="7" id="KW-1185">Reference proteome</keyword>
<sequence length="227" mass="22362">MSCCGGNCGCGSGCGCGNGCGGCKMFPDVEATATNNSSFVAAAHKGSAGGAEMSGENGGCGCSTCNFRNRSPLGVHPVLRGLPSTVVFLSGVCLGSQSVRRRPLVSPDLSRSRATVPSASSLAQGPRRAVFGPGPTLFQHRAGVGFSSVVGSLSASARDAGPPPASAHHVGHRRPAGSGSGVPGQPPASSNAAAGFLPFSPLGTVGRSSRRQPSSRPSGQDCPSALA</sequence>
<feature type="compositionally biased region" description="Polar residues" evidence="5">
    <location>
        <begin position="112"/>
        <end position="123"/>
    </location>
</feature>
<comment type="caution">
    <text evidence="6">The sequence shown here is derived from an EMBL/GenBank/DDBJ whole genome shotgun (WGS) entry which is preliminary data.</text>
</comment>
<reference evidence="6" key="1">
    <citation type="journal article" date="2021" name="bioRxiv">
        <title>Whole Genome Assembly and Annotation of Northern Wild Rice, Zizania palustris L., Supports a Whole Genome Duplication in the Zizania Genus.</title>
        <authorList>
            <person name="Haas M."/>
            <person name="Kono T."/>
            <person name="Macchietto M."/>
            <person name="Millas R."/>
            <person name="McGilp L."/>
            <person name="Shao M."/>
            <person name="Duquette J."/>
            <person name="Hirsch C.N."/>
            <person name="Kimball J."/>
        </authorList>
    </citation>
    <scope>NUCLEOTIDE SEQUENCE</scope>
    <source>
        <tissue evidence="6">Fresh leaf tissue</tissue>
    </source>
</reference>
<organism evidence="6 7">
    <name type="scientific">Zizania palustris</name>
    <name type="common">Northern wild rice</name>
    <dbReference type="NCBI Taxonomy" id="103762"/>
    <lineage>
        <taxon>Eukaryota</taxon>
        <taxon>Viridiplantae</taxon>
        <taxon>Streptophyta</taxon>
        <taxon>Embryophyta</taxon>
        <taxon>Tracheophyta</taxon>
        <taxon>Spermatophyta</taxon>
        <taxon>Magnoliopsida</taxon>
        <taxon>Liliopsida</taxon>
        <taxon>Poales</taxon>
        <taxon>Poaceae</taxon>
        <taxon>BOP clade</taxon>
        <taxon>Oryzoideae</taxon>
        <taxon>Oryzeae</taxon>
        <taxon>Zizaniinae</taxon>
        <taxon>Zizania</taxon>
    </lineage>
</organism>
<evidence type="ECO:0000256" key="1">
    <source>
        <dbReference type="ARBA" id="ARBA00005802"/>
    </source>
</evidence>
<evidence type="ECO:0000256" key="5">
    <source>
        <dbReference type="SAM" id="MobiDB-lite"/>
    </source>
</evidence>